<comment type="caution">
    <text evidence="1">The sequence shown here is derived from an EMBL/GenBank/DDBJ whole genome shotgun (WGS) entry which is preliminary data.</text>
</comment>
<dbReference type="AlphaFoldDB" id="A0A955KWV0"/>
<organism evidence="1 2">
    <name type="scientific">Candidatus Dojkabacteria bacterium</name>
    <dbReference type="NCBI Taxonomy" id="2099670"/>
    <lineage>
        <taxon>Bacteria</taxon>
        <taxon>Candidatus Dojkabacteria</taxon>
    </lineage>
</organism>
<dbReference type="Proteomes" id="UP000741282">
    <property type="component" value="Unassembled WGS sequence"/>
</dbReference>
<proteinExistence type="predicted"/>
<gene>
    <name evidence="1" type="ORF">KC685_00970</name>
</gene>
<evidence type="ECO:0000313" key="1">
    <source>
        <dbReference type="EMBL" id="MCA9376474.1"/>
    </source>
</evidence>
<reference evidence="1" key="1">
    <citation type="submission" date="2020-04" db="EMBL/GenBank/DDBJ databases">
        <authorList>
            <person name="Zhang T."/>
        </authorList>
    </citation>
    <scope>NUCLEOTIDE SEQUENCE</scope>
    <source>
        <strain evidence="1">HKST-UBA17</strain>
    </source>
</reference>
<evidence type="ECO:0008006" key="3">
    <source>
        <dbReference type="Google" id="ProtNLM"/>
    </source>
</evidence>
<accession>A0A955KWV0</accession>
<name>A0A955KWV0_9BACT</name>
<dbReference type="EMBL" id="JAGQLN010000003">
    <property type="protein sequence ID" value="MCA9376474.1"/>
    <property type="molecule type" value="Genomic_DNA"/>
</dbReference>
<reference evidence="1" key="2">
    <citation type="journal article" date="2021" name="Microbiome">
        <title>Successional dynamics and alternative stable states in a saline activated sludge microbial community over 9 years.</title>
        <authorList>
            <person name="Wang Y."/>
            <person name="Ye J."/>
            <person name="Ju F."/>
            <person name="Liu L."/>
            <person name="Boyd J.A."/>
            <person name="Deng Y."/>
            <person name="Parks D.H."/>
            <person name="Jiang X."/>
            <person name="Yin X."/>
            <person name="Woodcroft B.J."/>
            <person name="Tyson G.W."/>
            <person name="Hugenholtz P."/>
            <person name="Polz M.F."/>
            <person name="Zhang T."/>
        </authorList>
    </citation>
    <scope>NUCLEOTIDE SEQUENCE</scope>
    <source>
        <strain evidence="1">HKST-UBA17</strain>
    </source>
</reference>
<sequence length="101" mass="11709">MKIYAKNRNGLLQKFLGLHWHEGVAPIYFETRWGVHTFGLSYPILCLILNSDDVVVKSRVLKKGQLFIWDPRYKKVLEIPKPNRQISSVRVGDKIDLTITS</sequence>
<evidence type="ECO:0000313" key="2">
    <source>
        <dbReference type="Proteomes" id="UP000741282"/>
    </source>
</evidence>
<protein>
    <recommendedName>
        <fullName evidence="3">DUF192 domain-containing protein</fullName>
    </recommendedName>
</protein>